<feature type="transmembrane region" description="Helical" evidence="1">
    <location>
        <begin position="12"/>
        <end position="36"/>
    </location>
</feature>
<dbReference type="RefSeq" id="WP_193734403.1">
    <property type="nucleotide sequence ID" value="NZ_CP063304.1"/>
</dbReference>
<dbReference type="EMBL" id="CP063304">
    <property type="protein sequence ID" value="QOV18041.1"/>
    <property type="molecule type" value="Genomic_DNA"/>
</dbReference>
<keyword evidence="3" id="KW-1185">Reference proteome</keyword>
<dbReference type="Proteomes" id="UP000593601">
    <property type="component" value="Chromosome"/>
</dbReference>
<sequence length="50" mass="5351">MNEKTYKIMKSVGAGNIALGIITLVSGIATGILMIVSGARLLKQKREITF</sequence>
<keyword evidence="1" id="KW-0812">Transmembrane</keyword>
<evidence type="ECO:0000256" key="1">
    <source>
        <dbReference type="SAM" id="Phobius"/>
    </source>
</evidence>
<reference evidence="2 3" key="1">
    <citation type="submission" date="2020-10" db="EMBL/GenBank/DDBJ databases">
        <title>Blautia liquoris sp.nov., isolated from the mud in a fermentation cellar used for the production of Chinese strong-flavoured liquor.</title>
        <authorList>
            <person name="Lu L."/>
        </authorList>
    </citation>
    <scope>NUCLEOTIDE SEQUENCE [LARGE SCALE GENOMIC DNA]</scope>
    <source>
        <strain evidence="2 3">LZLJ-3</strain>
    </source>
</reference>
<organism evidence="2 3">
    <name type="scientific">Blautia liquoris</name>
    <dbReference type="NCBI Taxonomy" id="2779518"/>
    <lineage>
        <taxon>Bacteria</taxon>
        <taxon>Bacillati</taxon>
        <taxon>Bacillota</taxon>
        <taxon>Clostridia</taxon>
        <taxon>Lachnospirales</taxon>
        <taxon>Lachnospiraceae</taxon>
        <taxon>Blautia</taxon>
    </lineage>
</organism>
<dbReference type="KEGG" id="bliq:INP51_08210"/>
<proteinExistence type="predicted"/>
<evidence type="ECO:0000313" key="2">
    <source>
        <dbReference type="EMBL" id="QOV18041.1"/>
    </source>
</evidence>
<name>A0A7M2RDI7_9FIRM</name>
<protein>
    <submittedName>
        <fullName evidence="2">Uncharacterized protein</fullName>
    </submittedName>
</protein>
<keyword evidence="1" id="KW-1133">Transmembrane helix</keyword>
<dbReference type="AlphaFoldDB" id="A0A7M2RDI7"/>
<keyword evidence="1" id="KW-0472">Membrane</keyword>
<accession>A0A7M2RDI7</accession>
<gene>
    <name evidence="2" type="ORF">INP51_08210</name>
</gene>
<evidence type="ECO:0000313" key="3">
    <source>
        <dbReference type="Proteomes" id="UP000593601"/>
    </source>
</evidence>